<evidence type="ECO:0000256" key="1">
    <source>
        <dbReference type="SAM" id="MobiDB-lite"/>
    </source>
</evidence>
<proteinExistence type="predicted"/>
<dbReference type="AlphaFoldDB" id="A0A7W8ATX0"/>
<name>A0A7W8ATX0_STRST</name>
<feature type="region of interest" description="Disordered" evidence="1">
    <location>
        <begin position="69"/>
        <end position="97"/>
    </location>
</feature>
<feature type="compositionally biased region" description="Basic and acidic residues" evidence="1">
    <location>
        <begin position="33"/>
        <end position="43"/>
    </location>
</feature>
<sequence length="97" mass="10214">MCHSPGPRRVLAVPLPCAAFPLVPGHAAAARDGSGEKQGESAKRYHAPRRGGVVRAAVPAISYRRVVTRTAAPGPARPCRPLGGPRPARGRRPVARR</sequence>
<comment type="caution">
    <text evidence="2">The sequence shown here is derived from an EMBL/GenBank/DDBJ whole genome shotgun (WGS) entry which is preliminary data.</text>
</comment>
<evidence type="ECO:0000313" key="3">
    <source>
        <dbReference type="Proteomes" id="UP000549009"/>
    </source>
</evidence>
<gene>
    <name evidence="2" type="ORF">FHS40_002973</name>
</gene>
<feature type="compositionally biased region" description="Basic residues" evidence="1">
    <location>
        <begin position="88"/>
        <end position="97"/>
    </location>
</feature>
<keyword evidence="3" id="KW-1185">Reference proteome</keyword>
<dbReference type="Proteomes" id="UP000549009">
    <property type="component" value="Unassembled WGS sequence"/>
</dbReference>
<accession>A0A7W8ATX0</accession>
<feature type="compositionally biased region" description="Low complexity" evidence="1">
    <location>
        <begin position="69"/>
        <end position="87"/>
    </location>
</feature>
<feature type="region of interest" description="Disordered" evidence="1">
    <location>
        <begin position="27"/>
        <end position="47"/>
    </location>
</feature>
<reference evidence="2 3" key="1">
    <citation type="submission" date="2020-08" db="EMBL/GenBank/DDBJ databases">
        <title>Genomic Encyclopedia of Type Strains, Phase III (KMG-III): the genomes of soil and plant-associated and newly described type strains.</title>
        <authorList>
            <person name="Whitman W."/>
        </authorList>
    </citation>
    <scope>NUCLEOTIDE SEQUENCE [LARGE SCALE GENOMIC DNA]</scope>
    <source>
        <strain evidence="2 3">CECT 3146</strain>
    </source>
</reference>
<protein>
    <submittedName>
        <fullName evidence="2">Uncharacterized protein</fullName>
    </submittedName>
</protein>
<dbReference type="EMBL" id="JACHJD010000004">
    <property type="protein sequence ID" value="MBB5103911.1"/>
    <property type="molecule type" value="Genomic_DNA"/>
</dbReference>
<organism evidence="2 3">
    <name type="scientific">Streptomyces spectabilis</name>
    <dbReference type="NCBI Taxonomy" id="68270"/>
    <lineage>
        <taxon>Bacteria</taxon>
        <taxon>Bacillati</taxon>
        <taxon>Actinomycetota</taxon>
        <taxon>Actinomycetes</taxon>
        <taxon>Kitasatosporales</taxon>
        <taxon>Streptomycetaceae</taxon>
        <taxon>Streptomyces</taxon>
    </lineage>
</organism>
<evidence type="ECO:0000313" key="2">
    <source>
        <dbReference type="EMBL" id="MBB5103911.1"/>
    </source>
</evidence>